<dbReference type="InterPro" id="IPR012340">
    <property type="entry name" value="NA-bd_OB-fold"/>
</dbReference>
<dbReference type="NCBIfam" id="TIGR00621">
    <property type="entry name" value="ssb"/>
    <property type="match status" value="1"/>
</dbReference>
<dbReference type="SUPFAM" id="SSF50249">
    <property type="entry name" value="Nucleic acid-binding proteins"/>
    <property type="match status" value="1"/>
</dbReference>
<dbReference type="GO" id="GO:0003697">
    <property type="term" value="F:single-stranded DNA binding"/>
    <property type="evidence" value="ECO:0007669"/>
    <property type="project" value="InterPro"/>
</dbReference>
<comment type="caution">
    <text evidence="2">The sequence shown here is derived from an EMBL/GenBank/DDBJ whole genome shotgun (WGS) entry which is preliminary data.</text>
</comment>
<gene>
    <name evidence="2" type="ORF">Q604_UNBC05534G0001</name>
</gene>
<organism evidence="2">
    <name type="scientific">human gut metagenome</name>
    <dbReference type="NCBI Taxonomy" id="408170"/>
    <lineage>
        <taxon>unclassified sequences</taxon>
        <taxon>metagenomes</taxon>
        <taxon>organismal metagenomes</taxon>
    </lineage>
</organism>
<dbReference type="InterPro" id="IPR011344">
    <property type="entry name" value="ssDNA-bd"/>
</dbReference>
<name>W1YFR0_9ZZZZ</name>
<dbReference type="Gene3D" id="2.40.50.140">
    <property type="entry name" value="Nucleic acid-binding proteins"/>
    <property type="match status" value="1"/>
</dbReference>
<sequence>NTKEKGGLSMNNVSLIGRLVSDPELKYVNDDRALCKFCLAVSRDYRNKDGVIPTDFINIDIWGRKAEVLCQYASKGSLIAVEGSLRIDKYVNKDGQNRTKAIINADSFHFLGHKHRD</sequence>
<dbReference type="PIRSF" id="PIRSF002070">
    <property type="entry name" value="SSB"/>
    <property type="match status" value="1"/>
</dbReference>
<accession>W1YFR0</accession>
<evidence type="ECO:0000256" key="1">
    <source>
        <dbReference type="ARBA" id="ARBA00023125"/>
    </source>
</evidence>
<dbReference type="GO" id="GO:0009295">
    <property type="term" value="C:nucleoid"/>
    <property type="evidence" value="ECO:0007669"/>
    <property type="project" value="TreeGrafter"/>
</dbReference>
<proteinExistence type="inferred from homology"/>
<protein>
    <submittedName>
        <fullName evidence="2">Single-stranded DNA-binding protein</fullName>
    </submittedName>
</protein>
<keyword evidence="1 2" id="KW-0238">DNA-binding</keyword>
<feature type="non-terminal residue" evidence="2">
    <location>
        <position position="117"/>
    </location>
</feature>
<evidence type="ECO:0000313" key="2">
    <source>
        <dbReference type="EMBL" id="ETJ40565.1"/>
    </source>
</evidence>
<reference evidence="2" key="1">
    <citation type="submission" date="2013-12" db="EMBL/GenBank/DDBJ databases">
        <title>A Varibaculum cambriense genome reconstructed from a premature infant gut community with otherwise low bacterial novelty that shifts toward anaerobic metabolism during the third week of life.</title>
        <authorList>
            <person name="Brown C.T."/>
            <person name="Sharon I."/>
            <person name="Thomas B.C."/>
            <person name="Castelle C.J."/>
            <person name="Morowitz M.J."/>
            <person name="Banfield J.F."/>
        </authorList>
    </citation>
    <scope>NUCLEOTIDE SEQUENCE</scope>
</reference>
<dbReference type="EMBL" id="AZMM01005534">
    <property type="protein sequence ID" value="ETJ40565.1"/>
    <property type="molecule type" value="Genomic_DNA"/>
</dbReference>
<dbReference type="Pfam" id="PF00436">
    <property type="entry name" value="SSB"/>
    <property type="match status" value="1"/>
</dbReference>
<dbReference type="GO" id="GO:0006260">
    <property type="term" value="P:DNA replication"/>
    <property type="evidence" value="ECO:0007669"/>
    <property type="project" value="InterPro"/>
</dbReference>
<feature type="non-terminal residue" evidence="2">
    <location>
        <position position="1"/>
    </location>
</feature>
<dbReference type="CDD" id="cd04496">
    <property type="entry name" value="SSB_OBF"/>
    <property type="match status" value="1"/>
</dbReference>
<dbReference type="InterPro" id="IPR000424">
    <property type="entry name" value="Primosome_PriB/ssb"/>
</dbReference>
<dbReference type="PROSITE" id="PS50935">
    <property type="entry name" value="SSB"/>
    <property type="match status" value="1"/>
</dbReference>
<dbReference type="PANTHER" id="PTHR10302">
    <property type="entry name" value="SINGLE-STRANDED DNA-BINDING PROTEIN"/>
    <property type="match status" value="1"/>
</dbReference>
<dbReference type="HAMAP" id="MF_00984">
    <property type="entry name" value="SSB"/>
    <property type="match status" value="1"/>
</dbReference>
<dbReference type="AlphaFoldDB" id="W1YFR0"/>
<dbReference type="PANTHER" id="PTHR10302:SF0">
    <property type="entry name" value="SINGLE-STRANDED DNA-BINDING PROTEIN, MITOCHONDRIAL"/>
    <property type="match status" value="1"/>
</dbReference>